<dbReference type="InterPro" id="IPR018060">
    <property type="entry name" value="HTH_AraC"/>
</dbReference>
<evidence type="ECO:0000313" key="7">
    <source>
        <dbReference type="Proteomes" id="UP000317374"/>
    </source>
</evidence>
<dbReference type="SMART" id="SM00342">
    <property type="entry name" value="HTH_ARAC"/>
    <property type="match status" value="1"/>
</dbReference>
<dbReference type="PANTHER" id="PTHR46796:SF13">
    <property type="entry name" value="HTH-TYPE TRANSCRIPTIONAL ACTIVATOR RHAS"/>
    <property type="match status" value="1"/>
</dbReference>
<dbReference type="EMBL" id="CABGGW010000016">
    <property type="protein sequence ID" value="VUS56990.1"/>
    <property type="molecule type" value="Genomic_DNA"/>
</dbReference>
<reference evidence="6 7" key="1">
    <citation type="submission" date="2019-07" db="EMBL/GenBank/DDBJ databases">
        <authorList>
            <person name="Brisse S."/>
            <person name="Rodrigues C."/>
            <person name="Thorpe H."/>
        </authorList>
    </citation>
    <scope>NUCLEOTIDE SEQUENCE [LARGE SCALE GENOMIC DNA]</scope>
    <source>
        <strain evidence="6">SB6422</strain>
    </source>
</reference>
<dbReference type="OrthoDB" id="9809338at2"/>
<proteinExistence type="predicted"/>
<dbReference type="GO" id="GO:0003700">
    <property type="term" value="F:DNA-binding transcription factor activity"/>
    <property type="evidence" value="ECO:0007669"/>
    <property type="project" value="InterPro"/>
</dbReference>
<dbReference type="SUPFAM" id="SSF46689">
    <property type="entry name" value="Homeodomain-like"/>
    <property type="match status" value="1"/>
</dbReference>
<dbReference type="Proteomes" id="UP000317374">
    <property type="component" value="Unassembled WGS sequence"/>
</dbReference>
<gene>
    <name evidence="5" type="ORF">OXR69_024510</name>
    <name evidence="6" type="ORF">SB6422_05551</name>
</gene>
<keyword evidence="1" id="KW-0805">Transcription regulation</keyword>
<keyword evidence="2" id="KW-0238">DNA-binding</keyword>
<evidence type="ECO:0000313" key="6">
    <source>
        <dbReference type="EMBL" id="VUS56990.1"/>
    </source>
</evidence>
<dbReference type="InterPro" id="IPR009057">
    <property type="entry name" value="Homeodomain-like_sf"/>
</dbReference>
<evidence type="ECO:0000256" key="2">
    <source>
        <dbReference type="ARBA" id="ARBA00023125"/>
    </source>
</evidence>
<name>A0A564JGW1_9ENTR</name>
<dbReference type="Gene3D" id="1.10.10.60">
    <property type="entry name" value="Homeodomain-like"/>
    <property type="match status" value="1"/>
</dbReference>
<evidence type="ECO:0000259" key="4">
    <source>
        <dbReference type="PROSITE" id="PS01124"/>
    </source>
</evidence>
<dbReference type="AlphaFoldDB" id="A0A564JGW1"/>
<evidence type="ECO:0000313" key="8">
    <source>
        <dbReference type="Proteomes" id="UP001075001"/>
    </source>
</evidence>
<accession>A0A564JGW1</accession>
<dbReference type="PROSITE" id="PS01124">
    <property type="entry name" value="HTH_ARAC_FAMILY_2"/>
    <property type="match status" value="1"/>
</dbReference>
<protein>
    <submittedName>
        <fullName evidence="5">Helix-turn-helix domain-containing protein</fullName>
    </submittedName>
</protein>
<dbReference type="RefSeq" id="WP_112213820.1">
    <property type="nucleotide sequence ID" value="NZ_CABGGQ010000008.1"/>
</dbReference>
<dbReference type="Pfam" id="PF12833">
    <property type="entry name" value="HTH_18"/>
    <property type="match status" value="1"/>
</dbReference>
<reference evidence="5" key="2">
    <citation type="submission" date="2023-03" db="EMBL/GenBank/DDBJ databases">
        <title>identification of new KPC variant in Klebsiella huaxiensis from the Hospital Sewage Samples in China.</title>
        <authorList>
            <person name="Wu Y."/>
        </authorList>
    </citation>
    <scope>NUCLEOTIDE SEQUENCE</scope>
    <source>
        <strain evidence="5">ZR-9</strain>
    </source>
</reference>
<feature type="domain" description="HTH araC/xylS-type" evidence="4">
    <location>
        <begin position="151"/>
        <end position="256"/>
    </location>
</feature>
<dbReference type="GO" id="GO:0043565">
    <property type="term" value="F:sequence-specific DNA binding"/>
    <property type="evidence" value="ECO:0007669"/>
    <property type="project" value="InterPro"/>
</dbReference>
<dbReference type="InterPro" id="IPR046532">
    <property type="entry name" value="DUF6597"/>
</dbReference>
<dbReference type="EMBL" id="JAPQEX020000001">
    <property type="protein sequence ID" value="MDG1645003.1"/>
    <property type="molecule type" value="Genomic_DNA"/>
</dbReference>
<keyword evidence="3" id="KW-0804">Transcription</keyword>
<dbReference type="Proteomes" id="UP001075001">
    <property type="component" value="Unassembled WGS sequence"/>
</dbReference>
<evidence type="ECO:0000256" key="1">
    <source>
        <dbReference type="ARBA" id="ARBA00023015"/>
    </source>
</evidence>
<organism evidence="6 7">
    <name type="scientific">Klebsiella huaxiensis</name>
    <dbReference type="NCBI Taxonomy" id="2153354"/>
    <lineage>
        <taxon>Bacteria</taxon>
        <taxon>Pseudomonadati</taxon>
        <taxon>Pseudomonadota</taxon>
        <taxon>Gammaproteobacteria</taxon>
        <taxon>Enterobacterales</taxon>
        <taxon>Enterobacteriaceae</taxon>
        <taxon>Klebsiella/Raoultella group</taxon>
        <taxon>Klebsiella</taxon>
    </lineage>
</organism>
<evidence type="ECO:0000313" key="5">
    <source>
        <dbReference type="EMBL" id="MDG1645003.1"/>
    </source>
</evidence>
<keyword evidence="8" id="KW-1185">Reference proteome</keyword>
<dbReference type="Pfam" id="PF20240">
    <property type="entry name" value="DUF6597"/>
    <property type="match status" value="1"/>
</dbReference>
<dbReference type="PANTHER" id="PTHR46796">
    <property type="entry name" value="HTH-TYPE TRANSCRIPTIONAL ACTIVATOR RHAS-RELATED"/>
    <property type="match status" value="1"/>
</dbReference>
<evidence type="ECO:0000256" key="3">
    <source>
        <dbReference type="ARBA" id="ARBA00023163"/>
    </source>
</evidence>
<sequence length="270" mass="32041">MKWSALIPSPPLRPWVNRYWSWQEEANMPPLLPGTGGELFFWYQQPVGITSAIAPESACSRSALLLPRDCPFNFHSTAPFSFIAVRFRAGALRHFCPCPEAELIDTALHPREIWGDEIRHLEQKMAEAGGLRERIQHIEGFLLTQLQRHYRQQHHWLDEVIRQIYYCHSTVTQSELVTCSGFSTRYFQKIFRQHFGVTPRHFQRIIRFEQLTRHLLLNRQQHYLASALEYGYYDQSHFIHDFRYFTGNAPSRFFQENNFSAHFYNHPTLW</sequence>
<dbReference type="InterPro" id="IPR050204">
    <property type="entry name" value="AraC_XylS_family_regulators"/>
</dbReference>